<keyword evidence="1" id="KW-0812">Transmembrane</keyword>
<dbReference type="Gene3D" id="3.90.550.10">
    <property type="entry name" value="Spore Coat Polysaccharide Biosynthesis Protein SpsA, Chain A"/>
    <property type="match status" value="1"/>
</dbReference>
<dbReference type="AlphaFoldDB" id="A0A9W6DFZ1"/>
<feature type="transmembrane region" description="Helical" evidence="1">
    <location>
        <begin position="269"/>
        <end position="291"/>
    </location>
</feature>
<keyword evidence="1" id="KW-0472">Membrane</keyword>
<dbReference type="PANTHER" id="PTHR22916">
    <property type="entry name" value="GLYCOSYLTRANSFERASE"/>
    <property type="match status" value="1"/>
</dbReference>
<keyword evidence="1" id="KW-1133">Transmembrane helix</keyword>
<evidence type="ECO:0000313" key="4">
    <source>
        <dbReference type="Proteomes" id="UP001144256"/>
    </source>
</evidence>
<reference evidence="3" key="1">
    <citation type="submission" date="2022-06" db="EMBL/GenBank/DDBJ databases">
        <title>Vallitalea longa sp. nov., an anaerobic bacterium isolated from marine sediment.</title>
        <authorList>
            <person name="Hirano S."/>
            <person name="Terahara T."/>
            <person name="Mori K."/>
            <person name="Hamada M."/>
            <person name="Matsumoto R."/>
            <person name="Kobayashi T."/>
        </authorList>
    </citation>
    <scope>NUCLEOTIDE SEQUENCE</scope>
    <source>
        <strain evidence="3">SH18-1</strain>
    </source>
</reference>
<evidence type="ECO:0000259" key="2">
    <source>
        <dbReference type="Pfam" id="PF00535"/>
    </source>
</evidence>
<dbReference type="EMBL" id="BRLB01000021">
    <property type="protein sequence ID" value="GKX31756.1"/>
    <property type="molecule type" value="Genomic_DNA"/>
</dbReference>
<dbReference type="CDD" id="cd02525">
    <property type="entry name" value="Succinoglycan_BP_ExoA"/>
    <property type="match status" value="1"/>
</dbReference>
<feature type="transmembrane region" description="Helical" evidence="1">
    <location>
        <begin position="244"/>
        <end position="262"/>
    </location>
</feature>
<name>A0A9W6DFZ1_9FIRM</name>
<dbReference type="RefSeq" id="WP_281819043.1">
    <property type="nucleotide sequence ID" value="NZ_BRLB01000021.1"/>
</dbReference>
<evidence type="ECO:0000256" key="1">
    <source>
        <dbReference type="SAM" id="Phobius"/>
    </source>
</evidence>
<proteinExistence type="predicted"/>
<dbReference type="GO" id="GO:0016740">
    <property type="term" value="F:transferase activity"/>
    <property type="evidence" value="ECO:0007669"/>
    <property type="project" value="UniProtKB-KW"/>
</dbReference>
<keyword evidence="3" id="KW-0808">Transferase</keyword>
<sequence length="340" mass="38783">MLVSFIVVALNAGEKLRSLIQDINKQDYDHKCIEIIFVDGNSEDNTKEIMYNFAKSEHDFNKICILDNPKKILPCGWNIALKESKGDIILRVDAHSSIPSNFIQKNVSAIQSGEKIVGGHRISIIDEKSAWQKTLLIAETSLFGSGIASYRRIKEKEYVSTLAHAAYSKEVFKQVGGYDERLARTEDNEIHYRMKKAGFKFLLDPDIKSYHHARNTFTKMLKQKFMNGYWIGLTLGVSPRCFSVYHFVPLLFVLAILSGLLLSNFGFAVPILSLAILYSFFNIINTVFSIISKRFELSYLLLPVLFFLLHISYGLGTIKGIFKLPIWLHENRAFIKIDIN</sequence>
<dbReference type="SUPFAM" id="SSF53448">
    <property type="entry name" value="Nucleotide-diphospho-sugar transferases"/>
    <property type="match status" value="1"/>
</dbReference>
<dbReference type="Pfam" id="PF00535">
    <property type="entry name" value="Glycos_transf_2"/>
    <property type="match status" value="1"/>
</dbReference>
<dbReference type="Proteomes" id="UP001144256">
    <property type="component" value="Unassembled WGS sequence"/>
</dbReference>
<protein>
    <submittedName>
        <fullName evidence="3">Glycosyl transferase</fullName>
    </submittedName>
</protein>
<gene>
    <name evidence="3" type="ORF">SH1V18_42360</name>
</gene>
<dbReference type="PANTHER" id="PTHR22916:SF71">
    <property type="entry name" value="GLYCOSYL TRANSFERASE"/>
    <property type="match status" value="1"/>
</dbReference>
<keyword evidence="4" id="KW-1185">Reference proteome</keyword>
<accession>A0A9W6DFZ1</accession>
<dbReference type="InterPro" id="IPR029044">
    <property type="entry name" value="Nucleotide-diphossugar_trans"/>
</dbReference>
<organism evidence="3 4">
    <name type="scientific">Vallitalea longa</name>
    <dbReference type="NCBI Taxonomy" id="2936439"/>
    <lineage>
        <taxon>Bacteria</taxon>
        <taxon>Bacillati</taxon>
        <taxon>Bacillota</taxon>
        <taxon>Clostridia</taxon>
        <taxon>Lachnospirales</taxon>
        <taxon>Vallitaleaceae</taxon>
        <taxon>Vallitalea</taxon>
    </lineage>
</organism>
<comment type="caution">
    <text evidence="3">The sequence shown here is derived from an EMBL/GenBank/DDBJ whole genome shotgun (WGS) entry which is preliminary data.</text>
</comment>
<dbReference type="InterPro" id="IPR001173">
    <property type="entry name" value="Glyco_trans_2-like"/>
</dbReference>
<evidence type="ECO:0000313" key="3">
    <source>
        <dbReference type="EMBL" id="GKX31756.1"/>
    </source>
</evidence>
<feature type="domain" description="Glycosyltransferase 2-like" evidence="2">
    <location>
        <begin position="4"/>
        <end position="175"/>
    </location>
</feature>